<accession>A0A1B0FGL0</accession>
<evidence type="ECO:0000313" key="3">
    <source>
        <dbReference type="Proteomes" id="UP000092444"/>
    </source>
</evidence>
<dbReference type="Proteomes" id="UP000092444">
    <property type="component" value="Unassembled WGS sequence"/>
</dbReference>
<reference evidence="2" key="1">
    <citation type="submission" date="2020-05" db="UniProtKB">
        <authorList>
            <consortium name="EnsemblMetazoa"/>
        </authorList>
    </citation>
    <scope>IDENTIFICATION</scope>
    <source>
        <strain evidence="2">Yale</strain>
    </source>
</reference>
<feature type="chain" id="PRO_5008407457" evidence="1">
    <location>
        <begin position="26"/>
        <end position="316"/>
    </location>
</feature>
<sequence>MTPSAFNVRTLLFYILCSLCGCGDSTNLSLRCRVLEGIKLKNICTDAYPREARQKYADKHVKPGLSYTVFAIGDRRGYYMISHGYSDLTKCDEVTVTSPRDFECDGRGIRLKSARLHCLLFHTQITDDLISHCSKDEKQPKSAFTAMLYVDANLSSRCQVLNNVKLKIVGSDTYSQRIKKRYADKYVKTGLGYSVFELEDHEGYYMISHGYSELSKCEQITVTSPRDFDCNGYHIYLESAILHCIPFHLHIADDLIARCPHGKEKPKAAFTAMHYVDGTTLYDEDGATADYCRISIVDHFWYCVQYYSILTGTKKI</sequence>
<feature type="signal peptide" evidence="1">
    <location>
        <begin position="1"/>
        <end position="25"/>
    </location>
</feature>
<dbReference type="EMBL" id="CCAG010019675">
    <property type="status" value="NOT_ANNOTATED_CDS"/>
    <property type="molecule type" value="Genomic_DNA"/>
</dbReference>
<keyword evidence="3" id="KW-1185">Reference proteome</keyword>
<dbReference type="EnsemblMetazoa" id="GMOY002921-RA">
    <property type="protein sequence ID" value="GMOY002921-PA"/>
    <property type="gene ID" value="GMOY002921"/>
</dbReference>
<keyword evidence="1" id="KW-0732">Signal</keyword>
<proteinExistence type="predicted"/>
<name>A0A1B0FGL0_GLOMM</name>
<organism evidence="2 3">
    <name type="scientific">Glossina morsitans morsitans</name>
    <name type="common">Savannah tsetse fly</name>
    <dbReference type="NCBI Taxonomy" id="37546"/>
    <lineage>
        <taxon>Eukaryota</taxon>
        <taxon>Metazoa</taxon>
        <taxon>Ecdysozoa</taxon>
        <taxon>Arthropoda</taxon>
        <taxon>Hexapoda</taxon>
        <taxon>Insecta</taxon>
        <taxon>Pterygota</taxon>
        <taxon>Neoptera</taxon>
        <taxon>Endopterygota</taxon>
        <taxon>Diptera</taxon>
        <taxon>Brachycera</taxon>
        <taxon>Muscomorpha</taxon>
        <taxon>Hippoboscoidea</taxon>
        <taxon>Glossinidae</taxon>
        <taxon>Glossina</taxon>
    </lineage>
</organism>
<dbReference type="VEuPathDB" id="VectorBase:GMOY002921"/>
<protein>
    <submittedName>
        <fullName evidence="2">Uncharacterized protein</fullName>
    </submittedName>
</protein>
<evidence type="ECO:0000256" key="1">
    <source>
        <dbReference type="SAM" id="SignalP"/>
    </source>
</evidence>
<evidence type="ECO:0000313" key="2">
    <source>
        <dbReference type="EnsemblMetazoa" id="GMOY002921-PA"/>
    </source>
</evidence>
<dbReference type="AlphaFoldDB" id="A0A1B0FGL0"/>